<reference evidence="12" key="2">
    <citation type="submission" date="2021-01" db="UniProtKB">
        <authorList>
            <consortium name="EnsemblMetazoa"/>
        </authorList>
    </citation>
    <scope>IDENTIFICATION</scope>
</reference>
<evidence type="ECO:0000256" key="4">
    <source>
        <dbReference type="ARBA" id="ARBA00006627"/>
    </source>
</evidence>
<keyword evidence="7 11" id="KW-1133">Transmembrane helix</keyword>
<evidence type="ECO:0000256" key="1">
    <source>
        <dbReference type="ARBA" id="ARBA00004127"/>
    </source>
</evidence>
<evidence type="ECO:0000256" key="3">
    <source>
        <dbReference type="ARBA" id="ARBA00004586"/>
    </source>
</evidence>
<dbReference type="GO" id="GO:0006629">
    <property type="term" value="P:lipid metabolic process"/>
    <property type="evidence" value="ECO:0000318"/>
    <property type="project" value="GO_Central"/>
</dbReference>
<dbReference type="Proteomes" id="UP000007110">
    <property type="component" value="Unassembled WGS sequence"/>
</dbReference>
<reference evidence="13" key="1">
    <citation type="submission" date="2015-02" db="EMBL/GenBank/DDBJ databases">
        <title>Genome sequencing for Strongylocentrotus purpuratus.</title>
        <authorList>
            <person name="Murali S."/>
            <person name="Liu Y."/>
            <person name="Vee V."/>
            <person name="English A."/>
            <person name="Wang M."/>
            <person name="Skinner E."/>
            <person name="Han Y."/>
            <person name="Muzny D.M."/>
            <person name="Worley K.C."/>
            <person name="Gibbs R.A."/>
        </authorList>
    </citation>
    <scope>NUCLEOTIDE SEQUENCE</scope>
</reference>
<evidence type="ECO:0000256" key="6">
    <source>
        <dbReference type="ARBA" id="ARBA00022824"/>
    </source>
</evidence>
<feature type="compositionally biased region" description="Basic and acidic residues" evidence="10">
    <location>
        <begin position="1"/>
        <end position="11"/>
    </location>
</feature>
<dbReference type="GO" id="GO:0005637">
    <property type="term" value="C:nuclear inner membrane"/>
    <property type="evidence" value="ECO:0000318"/>
    <property type="project" value="GO_Central"/>
</dbReference>
<feature type="transmembrane region" description="Helical" evidence="11">
    <location>
        <begin position="383"/>
        <end position="400"/>
    </location>
</feature>
<accession>A0A7M7PPL1</accession>
<evidence type="ECO:0000256" key="8">
    <source>
        <dbReference type="ARBA" id="ARBA00023136"/>
    </source>
</evidence>
<proteinExistence type="inferred from homology"/>
<name>A0A7M7PPL1_STRPU</name>
<feature type="region of interest" description="Disordered" evidence="10">
    <location>
        <begin position="1"/>
        <end position="26"/>
    </location>
</feature>
<evidence type="ECO:0008006" key="14">
    <source>
        <dbReference type="Google" id="ProtNLM"/>
    </source>
</evidence>
<dbReference type="PANTHER" id="PTHR13416:SF2">
    <property type="entry name" value="TRANSMEMBRANE PROTEIN 43"/>
    <property type="match status" value="1"/>
</dbReference>
<evidence type="ECO:0000313" key="12">
    <source>
        <dbReference type="EnsemblMetazoa" id="XP_030853843"/>
    </source>
</evidence>
<dbReference type="GeneID" id="594098"/>
<dbReference type="EnsemblMetazoa" id="XM_030997983">
    <property type="protein sequence ID" value="XP_030853843"/>
    <property type="gene ID" value="LOC594098"/>
</dbReference>
<dbReference type="OrthoDB" id="410725at2759"/>
<evidence type="ECO:0000256" key="9">
    <source>
        <dbReference type="ARBA" id="ARBA00023242"/>
    </source>
</evidence>
<dbReference type="OMA" id="MTLHPEW"/>
<dbReference type="KEGG" id="spu:594098"/>
<keyword evidence="13" id="KW-1185">Reference proteome</keyword>
<dbReference type="GO" id="GO:0071763">
    <property type="term" value="P:nuclear membrane organization"/>
    <property type="evidence" value="ECO:0000318"/>
    <property type="project" value="GO_Central"/>
</dbReference>
<dbReference type="InParanoid" id="A0A7M7PPL1"/>
<protein>
    <recommendedName>
        <fullName evidence="14">Transmembrane protein 43</fullName>
    </recommendedName>
</protein>
<dbReference type="Pfam" id="PF07787">
    <property type="entry name" value="TMEM43"/>
    <property type="match status" value="1"/>
</dbReference>
<keyword evidence="9" id="KW-0539">Nucleus</keyword>
<evidence type="ECO:0000256" key="11">
    <source>
        <dbReference type="SAM" id="Phobius"/>
    </source>
</evidence>
<evidence type="ECO:0000256" key="5">
    <source>
        <dbReference type="ARBA" id="ARBA00022692"/>
    </source>
</evidence>
<organism evidence="12 13">
    <name type="scientific">Strongylocentrotus purpuratus</name>
    <name type="common">Purple sea urchin</name>
    <dbReference type="NCBI Taxonomy" id="7668"/>
    <lineage>
        <taxon>Eukaryota</taxon>
        <taxon>Metazoa</taxon>
        <taxon>Echinodermata</taxon>
        <taxon>Eleutherozoa</taxon>
        <taxon>Echinozoa</taxon>
        <taxon>Echinoidea</taxon>
        <taxon>Euechinoidea</taxon>
        <taxon>Echinacea</taxon>
        <taxon>Camarodonta</taxon>
        <taxon>Echinidea</taxon>
        <taxon>Strongylocentrotidae</taxon>
        <taxon>Strongylocentrotus</taxon>
    </lineage>
</organism>
<dbReference type="RefSeq" id="XP_030853843.1">
    <property type="nucleotide sequence ID" value="XM_030997983.1"/>
</dbReference>
<dbReference type="GO" id="GO:0005789">
    <property type="term" value="C:endoplasmic reticulum membrane"/>
    <property type="evidence" value="ECO:0007669"/>
    <property type="project" value="UniProtKB-SubCell"/>
</dbReference>
<keyword evidence="5 11" id="KW-0812">Transmembrane</keyword>
<sequence>MYRSKYPDDPGMHNAGGLPGLGSSRLPSTYSKRGDSTFVERVSNSFTGSMLGLGLVAIGLFSITVNESFAAYVSWQLDDGLRNIIPLESSEVIFTENNNKLIHVTGKLRTTEPLVDSQFGISVRAVKLRRHVQMFQWVEHRKQSPGEDIQYTYTKEWRSEIIDSDTFENSARHVNKKEMSVKGTTFVAIRAYIGNFQLKEPLKEKIENFDPYFTQQQPSNPNVKLHNGFYHFSLDINRPMIGEVRVTFSYAGVSGQESSIVGPPATVSIIAKQAGGILTSYVDNSGTAREMVQMGKWSAEEMLLRHLNLQTSLTWSLRIGGWLMIFLGFCFMKLITFYIMDLVPPLRKIASFGLINFNLCISFSLALSFAALCYLMTRPVQALIMMTVALLPGIIAFFRHKKSQNESLRL</sequence>
<feature type="transmembrane region" description="Helical" evidence="11">
    <location>
        <begin position="352"/>
        <end position="377"/>
    </location>
</feature>
<dbReference type="InterPro" id="IPR012430">
    <property type="entry name" value="TMEM43_fam"/>
</dbReference>
<dbReference type="PANTHER" id="PTHR13416">
    <property type="match status" value="1"/>
</dbReference>
<feature type="transmembrane region" description="Helical" evidence="11">
    <location>
        <begin position="319"/>
        <end position="340"/>
    </location>
</feature>
<dbReference type="AlphaFoldDB" id="A0A7M7PPL1"/>
<keyword evidence="8 11" id="KW-0472">Membrane</keyword>
<evidence type="ECO:0000256" key="2">
    <source>
        <dbReference type="ARBA" id="ARBA00004259"/>
    </source>
</evidence>
<keyword evidence="6" id="KW-0256">Endoplasmic reticulum</keyword>
<evidence type="ECO:0000256" key="7">
    <source>
        <dbReference type="ARBA" id="ARBA00022989"/>
    </source>
</evidence>
<evidence type="ECO:0000313" key="13">
    <source>
        <dbReference type="Proteomes" id="UP000007110"/>
    </source>
</evidence>
<evidence type="ECO:0000256" key="10">
    <source>
        <dbReference type="SAM" id="MobiDB-lite"/>
    </source>
</evidence>
<comment type="subcellular location">
    <subcellularLocation>
        <location evidence="1">Endomembrane system</location>
        <topology evidence="1">Multi-pass membrane protein</topology>
    </subcellularLocation>
    <subcellularLocation>
        <location evidence="3">Endoplasmic reticulum membrane</location>
    </subcellularLocation>
    <subcellularLocation>
        <location evidence="2">Nucleus envelope</location>
    </subcellularLocation>
</comment>
<comment type="similarity">
    <text evidence="4">Belongs to the TMEM43 family.</text>
</comment>